<dbReference type="InterPro" id="IPR009057">
    <property type="entry name" value="Homeodomain-like_sf"/>
</dbReference>
<dbReference type="AlphaFoldDB" id="A0A7U9TJJ2"/>
<protein>
    <recommendedName>
        <fullName evidence="1">PucR C-terminal helix-turn-helix domain-containing protein</fullName>
    </recommendedName>
</protein>
<dbReference type="SUPFAM" id="SSF46689">
    <property type="entry name" value="Homeodomain-like"/>
    <property type="match status" value="1"/>
</dbReference>
<dbReference type="PANTHER" id="PTHR33744">
    <property type="entry name" value="CARBOHYDRATE DIACID REGULATOR"/>
    <property type="match status" value="1"/>
</dbReference>
<evidence type="ECO:0000313" key="2">
    <source>
        <dbReference type="EMBL" id="BCR36572.1"/>
    </source>
</evidence>
<dbReference type="InterPro" id="IPR051448">
    <property type="entry name" value="CdaR-like_regulators"/>
</dbReference>
<gene>
    <name evidence="2" type="ORF">MPAN_014650</name>
</gene>
<dbReference type="Gene3D" id="1.10.10.2840">
    <property type="entry name" value="PucR C-terminal helix-turn-helix domain"/>
    <property type="match status" value="1"/>
</dbReference>
<dbReference type="InterPro" id="IPR025736">
    <property type="entry name" value="PucR_C-HTH_dom"/>
</dbReference>
<feature type="domain" description="PucR C-terminal helix-turn-helix" evidence="1">
    <location>
        <begin position="135"/>
        <end position="186"/>
    </location>
</feature>
<dbReference type="InterPro" id="IPR042070">
    <property type="entry name" value="PucR_C-HTH_sf"/>
</dbReference>
<accession>A0A7U9TJJ2</accession>
<name>A0A7U9TJJ2_9MOLU</name>
<reference evidence="2" key="1">
    <citation type="submission" date="2021-01" db="EMBL/GenBank/DDBJ databases">
        <title>Draft genome sequence of Acholeplasmataceae bacterium strain Mahy22.</title>
        <authorList>
            <person name="Watanabe M."/>
            <person name="Kojima H."/>
            <person name="Fukui M."/>
        </authorList>
    </citation>
    <scope>NUCLEOTIDE SEQUENCE</scope>
    <source>
        <strain evidence="2">Mahy22</strain>
    </source>
</reference>
<dbReference type="EMBL" id="AP024412">
    <property type="protein sequence ID" value="BCR36572.1"/>
    <property type="molecule type" value="Genomic_DNA"/>
</dbReference>
<proteinExistence type="predicted"/>
<keyword evidence="3" id="KW-1185">Reference proteome</keyword>
<dbReference type="KEGG" id="manr:MPAN_014650"/>
<dbReference type="Pfam" id="PF13556">
    <property type="entry name" value="HTH_30"/>
    <property type="match status" value="1"/>
</dbReference>
<organism evidence="2 3">
    <name type="scientific">Mariniplasma anaerobium</name>
    <dbReference type="NCBI Taxonomy" id="2735436"/>
    <lineage>
        <taxon>Bacteria</taxon>
        <taxon>Bacillati</taxon>
        <taxon>Mycoplasmatota</taxon>
        <taxon>Mollicutes</taxon>
        <taxon>Acholeplasmatales</taxon>
        <taxon>Acholeplasmataceae</taxon>
        <taxon>Mariniplasma</taxon>
    </lineage>
</organism>
<evidence type="ECO:0000313" key="3">
    <source>
        <dbReference type="Proteomes" id="UP000620133"/>
    </source>
</evidence>
<dbReference type="Proteomes" id="UP000620133">
    <property type="component" value="Chromosome"/>
</dbReference>
<dbReference type="RefSeq" id="WP_176239221.1">
    <property type="nucleotide sequence ID" value="NZ_AP024412.1"/>
</dbReference>
<sequence>MYSYLLIESKENIDAYQTTIISLFSEFINFTKIEVLDHQIWLYYEQELDISLKEVILNLSQDTLVDFRLYQSFKYDSLKKLEENRLFITQKLKDISFNSYVFMDDQIIVKHFIKTLDQTFKIQILKKYYLNQVMLDTVKTYLESNQNMSVAAKSLYIHRNTLIQRLDKFYQATGFDVKKFIDGFLIYQLLLIR</sequence>
<evidence type="ECO:0000259" key="1">
    <source>
        <dbReference type="Pfam" id="PF13556"/>
    </source>
</evidence>
<dbReference type="PANTHER" id="PTHR33744:SF15">
    <property type="entry name" value="CARBOHYDRATE DIACID REGULATOR"/>
    <property type="match status" value="1"/>
</dbReference>